<feature type="transmembrane region" description="Helical" evidence="1">
    <location>
        <begin position="21"/>
        <end position="43"/>
    </location>
</feature>
<evidence type="ECO:0008006" key="4">
    <source>
        <dbReference type="Google" id="ProtNLM"/>
    </source>
</evidence>
<organism evidence="2 3">
    <name type="scientific">Arcanobacterium phocae</name>
    <dbReference type="NCBI Taxonomy" id="131112"/>
    <lineage>
        <taxon>Bacteria</taxon>
        <taxon>Bacillati</taxon>
        <taxon>Actinomycetota</taxon>
        <taxon>Actinomycetes</taxon>
        <taxon>Actinomycetales</taxon>
        <taxon>Actinomycetaceae</taxon>
        <taxon>Arcanobacterium</taxon>
    </lineage>
</organism>
<dbReference type="EMBL" id="LT629804">
    <property type="protein sequence ID" value="SDU78772.1"/>
    <property type="molecule type" value="Genomic_DNA"/>
</dbReference>
<keyword evidence="1" id="KW-0472">Membrane</keyword>
<accession>A0A1H2LD54</accession>
<dbReference type="STRING" id="131112.SAMN04489737_0608"/>
<dbReference type="InterPro" id="IPR025338">
    <property type="entry name" value="DUF4244"/>
</dbReference>
<name>A0A1H2LD54_9ACTO</name>
<evidence type="ECO:0000313" key="2">
    <source>
        <dbReference type="EMBL" id="SDU78772.1"/>
    </source>
</evidence>
<dbReference type="RefSeq" id="WP_091279766.1">
    <property type="nucleotide sequence ID" value="NZ_JABAPH010000023.1"/>
</dbReference>
<keyword evidence="1" id="KW-0812">Transmembrane</keyword>
<dbReference type="AlphaFoldDB" id="A0A1H2LD54"/>
<evidence type="ECO:0000313" key="3">
    <source>
        <dbReference type="Proteomes" id="UP000214355"/>
    </source>
</evidence>
<protein>
    <recommendedName>
        <fullName evidence="4">DUF4244 domain-containing protein</fullName>
    </recommendedName>
</protein>
<dbReference type="Pfam" id="PF14029">
    <property type="entry name" value="DUF4244"/>
    <property type="match status" value="1"/>
</dbReference>
<gene>
    <name evidence="2" type="ORF">SAMN04489737_0608</name>
</gene>
<keyword evidence="1" id="KW-1133">Transmembrane helix</keyword>
<dbReference type="GeneID" id="65344354"/>
<dbReference type="Proteomes" id="UP000214355">
    <property type="component" value="Chromosome I"/>
</dbReference>
<dbReference type="OrthoDB" id="3748241at2"/>
<evidence type="ECO:0000256" key="1">
    <source>
        <dbReference type="SAM" id="Phobius"/>
    </source>
</evidence>
<keyword evidence="3" id="KW-1185">Reference proteome</keyword>
<sequence>MKALAKRLWKQPRSRVEDGMVSAEYAVGTVATTSIAGILIWIAQQDWFRELFAALFKFLFRSFIG</sequence>
<proteinExistence type="predicted"/>
<reference evidence="3" key="1">
    <citation type="submission" date="2016-10" db="EMBL/GenBank/DDBJ databases">
        <authorList>
            <person name="Varghese N."/>
            <person name="Submissions S."/>
        </authorList>
    </citation>
    <scope>NUCLEOTIDE SEQUENCE [LARGE SCALE GENOMIC DNA]</scope>
    <source>
        <strain evidence="3">DSM 10002</strain>
    </source>
</reference>